<proteinExistence type="predicted"/>
<accession>A0A1M7NHJ9</accession>
<keyword evidence="2" id="KW-1185">Reference proteome</keyword>
<dbReference type="STRING" id="1120996.SAMN02746066_04491"/>
<protein>
    <submittedName>
        <fullName evidence="1">Uncharacterized protein</fullName>
    </submittedName>
</protein>
<reference evidence="1 2" key="1">
    <citation type="submission" date="2016-11" db="EMBL/GenBank/DDBJ databases">
        <authorList>
            <person name="Jaros S."/>
            <person name="Januszkiewicz K."/>
            <person name="Wedrychowicz H."/>
        </authorList>
    </citation>
    <scope>NUCLEOTIDE SEQUENCE [LARGE SCALE GENOMIC DNA]</scope>
    <source>
        <strain evidence="1 2">DSM 15930</strain>
    </source>
</reference>
<sequence length="91" mass="10722">MDKDFKVGSWVWTINEYCEEPSGYLFVAKCNEYALLVPEEFNCRDDFDMQLCYMEEECSMNDDDYGFRVCKLENCFSTLLDAELALAKIHE</sequence>
<dbReference type="Proteomes" id="UP000184038">
    <property type="component" value="Unassembled WGS sequence"/>
</dbReference>
<evidence type="ECO:0000313" key="2">
    <source>
        <dbReference type="Proteomes" id="UP000184038"/>
    </source>
</evidence>
<dbReference type="EMBL" id="FRCP01000029">
    <property type="protein sequence ID" value="SHN03162.1"/>
    <property type="molecule type" value="Genomic_DNA"/>
</dbReference>
<gene>
    <name evidence="1" type="ORF">SAMN02746066_04491</name>
</gene>
<name>A0A1M7NHJ9_9FIRM</name>
<evidence type="ECO:0000313" key="1">
    <source>
        <dbReference type="EMBL" id="SHN03162.1"/>
    </source>
</evidence>
<dbReference type="AlphaFoldDB" id="A0A1M7NHJ9"/>
<dbReference type="RefSeq" id="WP_073291658.1">
    <property type="nucleotide sequence ID" value="NZ_FRCP01000029.1"/>
</dbReference>
<organism evidence="1 2">
    <name type="scientific">Anaerosporobacter mobilis DSM 15930</name>
    <dbReference type="NCBI Taxonomy" id="1120996"/>
    <lineage>
        <taxon>Bacteria</taxon>
        <taxon>Bacillati</taxon>
        <taxon>Bacillota</taxon>
        <taxon>Clostridia</taxon>
        <taxon>Lachnospirales</taxon>
        <taxon>Lachnospiraceae</taxon>
        <taxon>Anaerosporobacter</taxon>
    </lineage>
</organism>